<name>Q21JK0_SACD2</name>
<dbReference type="GO" id="GO:0015886">
    <property type="term" value="P:heme transport"/>
    <property type="evidence" value="ECO:0007669"/>
    <property type="project" value="InterPro"/>
</dbReference>
<dbReference type="KEGG" id="sde:Sde_1869"/>
<dbReference type="InterPro" id="IPR007078">
    <property type="entry name" value="Haem_export_protD_CcmD"/>
</dbReference>
<comment type="similarity">
    <text evidence="3 12">Belongs to the CcmD/CycX/HelD family.</text>
</comment>
<evidence type="ECO:0000256" key="1">
    <source>
        <dbReference type="ARBA" id="ARBA00002442"/>
    </source>
</evidence>
<dbReference type="GO" id="GO:0017004">
    <property type="term" value="P:cytochrome complex assembly"/>
    <property type="evidence" value="ECO:0007669"/>
    <property type="project" value="UniProtKB-KW"/>
</dbReference>
<evidence type="ECO:0000256" key="4">
    <source>
        <dbReference type="ARBA" id="ARBA00016461"/>
    </source>
</evidence>
<evidence type="ECO:0000256" key="12">
    <source>
        <dbReference type="RuleBase" id="RU363101"/>
    </source>
</evidence>
<keyword evidence="6 12" id="KW-1003">Cell membrane</keyword>
<gene>
    <name evidence="13" type="ordered locus">Sde_1869</name>
</gene>
<dbReference type="PANTHER" id="PTHR37531:SF1">
    <property type="entry name" value="HEME EXPORTER PROTEIN D"/>
    <property type="match status" value="1"/>
</dbReference>
<dbReference type="NCBIfam" id="TIGR03141">
    <property type="entry name" value="cytochro_ccmD"/>
    <property type="match status" value="1"/>
</dbReference>
<evidence type="ECO:0000256" key="10">
    <source>
        <dbReference type="ARBA" id="ARBA00022989"/>
    </source>
</evidence>
<dbReference type="HOGENOM" id="CLU_180892_4_1_6"/>
<feature type="transmembrane region" description="Helical" evidence="12">
    <location>
        <begin position="20"/>
        <end position="41"/>
    </location>
</feature>
<protein>
    <recommendedName>
        <fullName evidence="4 12">Heme exporter protein D</fullName>
    </recommendedName>
</protein>
<evidence type="ECO:0000256" key="9">
    <source>
        <dbReference type="ARBA" id="ARBA00022748"/>
    </source>
</evidence>
<evidence type="ECO:0000313" key="14">
    <source>
        <dbReference type="Proteomes" id="UP000001947"/>
    </source>
</evidence>
<accession>Q21JK0</accession>
<evidence type="ECO:0000256" key="11">
    <source>
        <dbReference type="ARBA" id="ARBA00023136"/>
    </source>
</evidence>
<keyword evidence="14" id="KW-1185">Reference proteome</keyword>
<dbReference type="InterPro" id="IPR052075">
    <property type="entry name" value="Heme_exporter_D"/>
</dbReference>
<evidence type="ECO:0000256" key="6">
    <source>
        <dbReference type="ARBA" id="ARBA00022475"/>
    </source>
</evidence>
<dbReference type="GO" id="GO:1903607">
    <property type="term" value="P:cytochrome c biosynthetic process"/>
    <property type="evidence" value="ECO:0007669"/>
    <property type="project" value="TreeGrafter"/>
</dbReference>
<comment type="function">
    <text evidence="1 12">Required for the export of heme to the periplasm for the biogenesis of c-type cytochromes.</text>
</comment>
<dbReference type="EMBL" id="CP000282">
    <property type="protein sequence ID" value="ABD81129.1"/>
    <property type="molecule type" value="Genomic_DNA"/>
</dbReference>
<keyword evidence="10 12" id="KW-1133">Transmembrane helix</keyword>
<keyword evidence="11 12" id="KW-0472">Membrane</keyword>
<evidence type="ECO:0000256" key="8">
    <source>
        <dbReference type="ARBA" id="ARBA00022692"/>
    </source>
</evidence>
<evidence type="ECO:0000313" key="13">
    <source>
        <dbReference type="EMBL" id="ABD81129.1"/>
    </source>
</evidence>
<evidence type="ECO:0000256" key="3">
    <source>
        <dbReference type="ARBA" id="ARBA00008741"/>
    </source>
</evidence>
<dbReference type="AlphaFoldDB" id="Q21JK0"/>
<dbReference type="GO" id="GO:0005886">
    <property type="term" value="C:plasma membrane"/>
    <property type="evidence" value="ECO:0007669"/>
    <property type="project" value="UniProtKB-SubCell"/>
</dbReference>
<proteinExistence type="inferred from homology"/>
<keyword evidence="9 12" id="KW-0201">Cytochrome c-type biogenesis</keyword>
<organism evidence="13 14">
    <name type="scientific">Saccharophagus degradans (strain 2-40 / ATCC 43961 / DSM 17024)</name>
    <dbReference type="NCBI Taxonomy" id="203122"/>
    <lineage>
        <taxon>Bacteria</taxon>
        <taxon>Pseudomonadati</taxon>
        <taxon>Pseudomonadota</taxon>
        <taxon>Gammaproteobacteria</taxon>
        <taxon>Cellvibrionales</taxon>
        <taxon>Cellvibrionaceae</taxon>
        <taxon>Saccharophagus</taxon>
    </lineage>
</organism>
<dbReference type="STRING" id="203122.Sde_1869"/>
<keyword evidence="5 12" id="KW-0813">Transport</keyword>
<reference evidence="13 14" key="1">
    <citation type="journal article" date="2008" name="PLoS Genet.">
        <title>Complete genome sequence of the complex carbohydrate-degrading marine bacterium, Saccharophagus degradans strain 2-40 T.</title>
        <authorList>
            <person name="Weiner R.M."/>
            <person name="Taylor L.E.II."/>
            <person name="Henrissat B."/>
            <person name="Hauser L."/>
            <person name="Land M."/>
            <person name="Coutinho P.M."/>
            <person name="Rancurel C."/>
            <person name="Saunders E.H."/>
            <person name="Longmire A.G."/>
            <person name="Zhang H."/>
            <person name="Bayer E.A."/>
            <person name="Gilbert H.J."/>
            <person name="Larimer F."/>
            <person name="Zhulin I.B."/>
            <person name="Ekborg N.A."/>
            <person name="Lamed R."/>
            <person name="Richardson P.M."/>
            <person name="Borovok I."/>
            <person name="Hutcheson S."/>
        </authorList>
    </citation>
    <scope>NUCLEOTIDE SEQUENCE [LARGE SCALE GENOMIC DNA]</scope>
    <source>
        <strain evidence="14">2-40 / ATCC 43961 / DSM 17024</strain>
    </source>
</reference>
<sequence>MDFYFDSFSEFVTMNGHGPYVWICYFVTFVVLASLLLMPILKSRKFIQQQRRLARREAAIENSAGG</sequence>
<comment type="subcellular location">
    <subcellularLocation>
        <location evidence="2 12">Cell inner membrane</location>
        <topology evidence="2 12">Single-pass membrane protein</topology>
    </subcellularLocation>
</comment>
<dbReference type="OrthoDB" id="9815607at2"/>
<dbReference type="PANTHER" id="PTHR37531">
    <property type="entry name" value="HEME EXPORTER PROTEIN D"/>
    <property type="match status" value="1"/>
</dbReference>
<evidence type="ECO:0000256" key="2">
    <source>
        <dbReference type="ARBA" id="ARBA00004377"/>
    </source>
</evidence>
<keyword evidence="7 12" id="KW-0997">Cell inner membrane</keyword>
<dbReference type="Pfam" id="PF04995">
    <property type="entry name" value="CcmD"/>
    <property type="match status" value="1"/>
</dbReference>
<dbReference type="eggNOG" id="COG3114">
    <property type="taxonomic scope" value="Bacteria"/>
</dbReference>
<dbReference type="Proteomes" id="UP000001947">
    <property type="component" value="Chromosome"/>
</dbReference>
<keyword evidence="8 12" id="KW-0812">Transmembrane</keyword>
<evidence type="ECO:0000256" key="5">
    <source>
        <dbReference type="ARBA" id="ARBA00022448"/>
    </source>
</evidence>
<evidence type="ECO:0000256" key="7">
    <source>
        <dbReference type="ARBA" id="ARBA00022519"/>
    </source>
</evidence>